<feature type="region of interest" description="Disordered" evidence="1">
    <location>
        <begin position="42"/>
        <end position="65"/>
    </location>
</feature>
<name>A0A0D7Y615_ECOLX</name>
<evidence type="ECO:0000313" key="2">
    <source>
        <dbReference type="EMBL" id="OJN35198.1"/>
    </source>
</evidence>
<feature type="compositionally biased region" description="Basic residues" evidence="1">
    <location>
        <begin position="49"/>
        <end position="65"/>
    </location>
</feature>
<dbReference type="EMBL" id="MRVZ01000034">
    <property type="protein sequence ID" value="PAU23271.1"/>
    <property type="molecule type" value="Genomic_DNA"/>
</dbReference>
<reference evidence="4 7" key="3">
    <citation type="submission" date="2016-12" db="EMBL/GenBank/DDBJ databases">
        <title>Real-Time Genomic Investigation Underlying the Public Health Response to a Shiga Toxin-Producing Escherichia Coli O26:H11 Outbreak in a Nursery.</title>
        <authorList>
            <person name="Ferdous M."/>
            <person name="Moran-Gilad J."/>
            <person name="Rossen J.W."/>
            <person name="Gdalevich M."/>
        </authorList>
    </citation>
    <scope>NUCLEOTIDE SEQUENCE [LARGE SCALE GENOMIC DNA]</scope>
    <source>
        <strain evidence="4 7">STEC 514-2</strain>
    </source>
</reference>
<dbReference type="EMBL" id="MPGR01000001">
    <property type="protein sequence ID" value="OKB76118.1"/>
    <property type="molecule type" value="Genomic_DNA"/>
</dbReference>
<dbReference type="EMBL" id="MOHC01000042">
    <property type="protein sequence ID" value="OJN35198.1"/>
    <property type="molecule type" value="Genomic_DNA"/>
</dbReference>
<evidence type="ECO:0000313" key="7">
    <source>
        <dbReference type="Proteomes" id="UP000218543"/>
    </source>
</evidence>
<evidence type="ECO:0000313" key="4">
    <source>
        <dbReference type="EMBL" id="PAU23271.1"/>
    </source>
</evidence>
<evidence type="ECO:0000313" key="5">
    <source>
        <dbReference type="Proteomes" id="UP000184077"/>
    </source>
</evidence>
<gene>
    <name evidence="2" type="ORF">BK300_22335</name>
    <name evidence="3" type="ORF">BMT50_26705</name>
    <name evidence="4" type="ORF">BTQ06_12170</name>
</gene>
<dbReference type="AlphaFoldDB" id="A0A0D7Y615"/>
<evidence type="ECO:0000313" key="3">
    <source>
        <dbReference type="EMBL" id="OKB76118.1"/>
    </source>
</evidence>
<evidence type="ECO:0000313" key="6">
    <source>
        <dbReference type="Proteomes" id="UP000186595"/>
    </source>
</evidence>
<protein>
    <submittedName>
        <fullName evidence="4">Uncharacterized protein</fullName>
    </submittedName>
</protein>
<dbReference type="OMA" id="RVMTEMK"/>
<accession>A0A0D7Y615</accession>
<dbReference type="Proteomes" id="UP000184077">
    <property type="component" value="Unassembled WGS sequence"/>
</dbReference>
<sequence>MQQYIHLYLTIKHHFSDISFYWKDDRVMTDMKKAVCFQQDSHQASAHERRMRRERLIRLPNPHRL</sequence>
<dbReference type="Proteomes" id="UP000218543">
    <property type="component" value="Unassembled WGS sequence"/>
</dbReference>
<evidence type="ECO:0000256" key="1">
    <source>
        <dbReference type="SAM" id="MobiDB-lite"/>
    </source>
</evidence>
<reference evidence="3 6" key="2">
    <citation type="submission" date="2016-11" db="EMBL/GenBank/DDBJ databases">
        <title>Draft genome sequences of five Shigatoxin-producing Escherichia coli isolates harboring the new recently described Subtilase cytotoxin allelic variant subAB2-3.</title>
        <authorList>
            <person name="Tasara T."/>
            <person name="Fierz L."/>
            <person name="Klumpp J."/>
            <person name="Schmidt H."/>
            <person name="Stephan R."/>
        </authorList>
    </citation>
    <scope>NUCLEOTIDE SEQUENCE [LARGE SCALE GENOMIC DNA]</scope>
    <source>
        <strain evidence="3 6">453</strain>
    </source>
</reference>
<reference evidence="2 5" key="1">
    <citation type="submission" date="2016-10" db="EMBL/GenBank/DDBJ databases">
        <title>Comprehensive resistome analysis reveals the prevalence of NDM and MCR-1 in Chinese poultry production.</title>
        <authorList>
            <person name="Wang Y."/>
            <person name="Zhang R."/>
            <person name="Li J."/>
            <person name="Wu Z."/>
            <person name="Wenjuan Y."/>
            <person name="Schwarz S."/>
            <person name="Tyrrell J."/>
            <person name="Zheng Y."/>
            <person name="Wang S."/>
            <person name="Shen Z."/>
            <person name="Liu Z."/>
            <person name="Lei L."/>
            <person name="Li M."/>
            <person name="Zhang Q."/>
            <person name="Wu C."/>
            <person name="Zhang Q."/>
            <person name="Wu Y."/>
            <person name="Walsh T."/>
            <person name="Shen J."/>
        </authorList>
    </citation>
    <scope>NUCLEOTIDE SEQUENCE [LARGE SCALE GENOMIC DNA]</scope>
    <source>
        <strain evidence="2 5">574</strain>
    </source>
</reference>
<comment type="caution">
    <text evidence="4">The sequence shown here is derived from an EMBL/GenBank/DDBJ whole genome shotgun (WGS) entry which is preliminary data.</text>
</comment>
<organism evidence="4 7">
    <name type="scientific">Escherichia coli</name>
    <dbReference type="NCBI Taxonomy" id="562"/>
    <lineage>
        <taxon>Bacteria</taxon>
        <taxon>Pseudomonadati</taxon>
        <taxon>Pseudomonadota</taxon>
        <taxon>Gammaproteobacteria</taxon>
        <taxon>Enterobacterales</taxon>
        <taxon>Enterobacteriaceae</taxon>
        <taxon>Escherichia</taxon>
    </lineage>
</organism>
<proteinExistence type="predicted"/>
<dbReference type="Proteomes" id="UP000186595">
    <property type="component" value="Unassembled WGS sequence"/>
</dbReference>